<evidence type="ECO:0008006" key="3">
    <source>
        <dbReference type="Google" id="ProtNLM"/>
    </source>
</evidence>
<keyword evidence="2" id="KW-1185">Reference proteome</keyword>
<dbReference type="Pfam" id="PF00687">
    <property type="entry name" value="Ribosomal_L1"/>
    <property type="match status" value="1"/>
</dbReference>
<dbReference type="PANTHER" id="PTHR36427:SF4">
    <property type="entry name" value="RIBOSOMAL PROTEIN L1P_L10E FAMILY"/>
    <property type="match status" value="1"/>
</dbReference>
<dbReference type="SUPFAM" id="SSF56808">
    <property type="entry name" value="Ribosomal protein L1"/>
    <property type="match status" value="1"/>
</dbReference>
<dbReference type="PANTHER" id="PTHR36427">
    <property type="entry name" value="54S RIBOSOMAL PROTEIN L1, MITOCHONDRIAL"/>
    <property type="match status" value="1"/>
</dbReference>
<dbReference type="InterPro" id="IPR023674">
    <property type="entry name" value="Ribosomal_uL1-like"/>
</dbReference>
<dbReference type="Proteomes" id="UP001188597">
    <property type="component" value="Unassembled WGS sequence"/>
</dbReference>
<dbReference type="Gene3D" id="3.30.190.20">
    <property type="match status" value="1"/>
</dbReference>
<dbReference type="Gene3D" id="3.40.50.790">
    <property type="match status" value="1"/>
</dbReference>
<sequence length="224" mass="25461">MAALKLLLSQARRHCLTRTPSPNPSLLVIAQVNAKHEFETVEAHVVAIVQTADLLEKFCLLDRNRIMQSFPFLFKCRKLKVLRLYLIVVERLGLPYSLKGQLLMRPKLPELMLLVVRNSSRKYKKDGTVTNDLSRAVREAKGKVSFKKDQTAIVHIGLGKVTLPEEALRDNVGEFVKALLLAKPPGLKKSKWCAVHVSSYACHGLRWVDILRIRLKYEHCMSVL</sequence>
<dbReference type="AlphaFoldDB" id="A0AA89AG77"/>
<evidence type="ECO:0000313" key="1">
    <source>
        <dbReference type="EMBL" id="KAK3000781.1"/>
    </source>
</evidence>
<protein>
    <recommendedName>
        <fullName evidence="3">Ribosomal protein L1</fullName>
    </recommendedName>
</protein>
<evidence type="ECO:0000313" key="2">
    <source>
        <dbReference type="Proteomes" id="UP001188597"/>
    </source>
</evidence>
<dbReference type="InterPro" id="IPR016095">
    <property type="entry name" value="Ribosomal_uL1_3-a/b-sand"/>
</dbReference>
<comment type="caution">
    <text evidence="1">The sequence shown here is derived from an EMBL/GenBank/DDBJ whole genome shotgun (WGS) entry which is preliminary data.</text>
</comment>
<proteinExistence type="predicted"/>
<name>A0AA89AG77_9ASTE</name>
<accession>A0AA89AG77</accession>
<dbReference type="EMBL" id="JAVXUP010002926">
    <property type="protein sequence ID" value="KAK3000781.1"/>
    <property type="molecule type" value="Genomic_DNA"/>
</dbReference>
<dbReference type="InterPro" id="IPR028364">
    <property type="entry name" value="Ribosomal_uL1/biogenesis"/>
</dbReference>
<gene>
    <name evidence="1" type="ORF">RJ639_022429</name>
</gene>
<organism evidence="1 2">
    <name type="scientific">Escallonia herrerae</name>
    <dbReference type="NCBI Taxonomy" id="1293975"/>
    <lineage>
        <taxon>Eukaryota</taxon>
        <taxon>Viridiplantae</taxon>
        <taxon>Streptophyta</taxon>
        <taxon>Embryophyta</taxon>
        <taxon>Tracheophyta</taxon>
        <taxon>Spermatophyta</taxon>
        <taxon>Magnoliopsida</taxon>
        <taxon>eudicotyledons</taxon>
        <taxon>Gunneridae</taxon>
        <taxon>Pentapetalae</taxon>
        <taxon>asterids</taxon>
        <taxon>campanulids</taxon>
        <taxon>Escalloniales</taxon>
        <taxon>Escalloniaceae</taxon>
        <taxon>Escallonia</taxon>
    </lineage>
</organism>
<reference evidence="1" key="1">
    <citation type="submission" date="2022-12" db="EMBL/GenBank/DDBJ databases">
        <title>Draft genome assemblies for two species of Escallonia (Escalloniales).</title>
        <authorList>
            <person name="Chanderbali A."/>
            <person name="Dervinis C."/>
            <person name="Anghel I."/>
            <person name="Soltis D."/>
            <person name="Soltis P."/>
            <person name="Zapata F."/>
        </authorList>
    </citation>
    <scope>NUCLEOTIDE SEQUENCE</scope>
    <source>
        <strain evidence="1">UCBG64.0493</strain>
        <tissue evidence="1">Leaf</tissue>
    </source>
</reference>